<evidence type="ECO:0000256" key="1">
    <source>
        <dbReference type="ARBA" id="ARBA00010613"/>
    </source>
</evidence>
<dbReference type="InterPro" id="IPR036526">
    <property type="entry name" value="C-N_Hydrolase_sf"/>
</dbReference>
<dbReference type="InterPro" id="IPR001110">
    <property type="entry name" value="UPF0012_CS"/>
</dbReference>
<evidence type="ECO:0000259" key="4">
    <source>
        <dbReference type="PROSITE" id="PS50263"/>
    </source>
</evidence>
<dbReference type="Proteomes" id="UP000051295">
    <property type="component" value="Unassembled WGS sequence"/>
</dbReference>
<dbReference type="Gene3D" id="3.60.110.10">
    <property type="entry name" value="Carbon-nitrogen hydrolase"/>
    <property type="match status" value="1"/>
</dbReference>
<evidence type="ECO:0000256" key="3">
    <source>
        <dbReference type="SAM" id="MobiDB-lite"/>
    </source>
</evidence>
<dbReference type="OrthoDB" id="9811121at2"/>
<dbReference type="InterPro" id="IPR045254">
    <property type="entry name" value="Nit1/2_C-N_Hydrolase"/>
</dbReference>
<protein>
    <submittedName>
        <fullName evidence="5">Nitrilase</fullName>
    </submittedName>
</protein>
<dbReference type="PROSITE" id="PS50263">
    <property type="entry name" value="CN_HYDROLASE"/>
    <property type="match status" value="1"/>
</dbReference>
<keyword evidence="6" id="KW-1185">Reference proteome</keyword>
<organism evidence="5 6">
    <name type="scientific">Roseovarius atlanticus</name>
    <dbReference type="NCBI Taxonomy" id="1641875"/>
    <lineage>
        <taxon>Bacteria</taxon>
        <taxon>Pseudomonadati</taxon>
        <taxon>Pseudomonadota</taxon>
        <taxon>Alphaproteobacteria</taxon>
        <taxon>Rhodobacterales</taxon>
        <taxon>Roseobacteraceae</taxon>
        <taxon>Roseovarius</taxon>
    </lineage>
</organism>
<keyword evidence="2" id="KW-0378">Hydrolase</keyword>
<dbReference type="EMBL" id="LAXJ01000003">
    <property type="protein sequence ID" value="KRS13981.1"/>
    <property type="molecule type" value="Genomic_DNA"/>
</dbReference>
<comment type="caution">
    <text evidence="5">The sequence shown here is derived from an EMBL/GenBank/DDBJ whole genome shotgun (WGS) entry which is preliminary data.</text>
</comment>
<dbReference type="CDD" id="cd07572">
    <property type="entry name" value="nit"/>
    <property type="match status" value="1"/>
</dbReference>
<evidence type="ECO:0000256" key="2">
    <source>
        <dbReference type="ARBA" id="ARBA00022801"/>
    </source>
</evidence>
<proteinExistence type="inferred from homology"/>
<dbReference type="PROSITE" id="PS01227">
    <property type="entry name" value="UPF0012"/>
    <property type="match status" value="1"/>
</dbReference>
<dbReference type="PANTHER" id="PTHR23088:SF27">
    <property type="entry name" value="DEAMINATED GLUTATHIONE AMIDASE"/>
    <property type="match status" value="1"/>
</dbReference>
<dbReference type="PANTHER" id="PTHR23088">
    <property type="entry name" value="NITRILASE-RELATED"/>
    <property type="match status" value="1"/>
</dbReference>
<dbReference type="RefSeq" id="WP_057791045.1">
    <property type="nucleotide sequence ID" value="NZ_LAXJ01000003.1"/>
</dbReference>
<dbReference type="GO" id="GO:0016811">
    <property type="term" value="F:hydrolase activity, acting on carbon-nitrogen (but not peptide) bonds, in linear amides"/>
    <property type="evidence" value="ECO:0007669"/>
    <property type="project" value="InterPro"/>
</dbReference>
<sequence length="283" mass="30663">MTRPINIACLQTRPMPDFASAWEEARPLAEKAVADGAQVLFLPEYCGGLKTEGAAVAAPSAPEGDHPFLREAQAFAREAGVWMNLGSIAVDGPDGRIINRGIMLDDTGRVTGRYDKIHMFDIQLSETEVYRESERVAPGSRAVIHDTPFGRIGHTICYDLRFPMLWRGLAQAGAEMLICPAAFTKKTGEAHWHVLNRARAIETTRFVVSPCAIGPVPGGGECFGHSLIVGPWGEVLAEGGTEPGVMQSEIDLDDVDKAAGRVPSLTSDRHFDMETPDPERNVA</sequence>
<dbReference type="Pfam" id="PF00795">
    <property type="entry name" value="CN_hydrolase"/>
    <property type="match status" value="1"/>
</dbReference>
<dbReference type="SUPFAM" id="SSF56317">
    <property type="entry name" value="Carbon-nitrogen hydrolase"/>
    <property type="match status" value="1"/>
</dbReference>
<reference evidence="5 6" key="1">
    <citation type="submission" date="2015-04" db="EMBL/GenBank/DDBJ databases">
        <title>The draft genome sequence of Roseovarius sp.R12b.</title>
        <authorList>
            <person name="Li G."/>
            <person name="Lai Q."/>
            <person name="Shao Z."/>
            <person name="Yan P."/>
        </authorList>
    </citation>
    <scope>NUCLEOTIDE SEQUENCE [LARGE SCALE GENOMIC DNA]</scope>
    <source>
        <strain evidence="5 6">R12B</strain>
    </source>
</reference>
<evidence type="ECO:0000313" key="5">
    <source>
        <dbReference type="EMBL" id="KRS13981.1"/>
    </source>
</evidence>
<gene>
    <name evidence="5" type="ORF">XM53_05430</name>
</gene>
<dbReference type="STRING" id="1641875.XM53_05430"/>
<dbReference type="PATRIC" id="fig|1641875.4.peg.3111"/>
<feature type="domain" description="CN hydrolase" evidence="4">
    <location>
        <begin position="5"/>
        <end position="252"/>
    </location>
</feature>
<accession>A0A0T5NYL0</accession>
<dbReference type="AlphaFoldDB" id="A0A0T5NYL0"/>
<comment type="similarity">
    <text evidence="1">Belongs to the carbon-nitrogen hydrolase superfamily. NIT1/NIT2 family.</text>
</comment>
<dbReference type="InterPro" id="IPR003010">
    <property type="entry name" value="C-N_Hydrolase"/>
</dbReference>
<feature type="compositionally biased region" description="Basic and acidic residues" evidence="3">
    <location>
        <begin position="267"/>
        <end position="283"/>
    </location>
</feature>
<feature type="region of interest" description="Disordered" evidence="3">
    <location>
        <begin position="257"/>
        <end position="283"/>
    </location>
</feature>
<name>A0A0T5NYL0_9RHOB</name>
<evidence type="ECO:0000313" key="6">
    <source>
        <dbReference type="Proteomes" id="UP000051295"/>
    </source>
</evidence>